<evidence type="ECO:0000256" key="5">
    <source>
        <dbReference type="ARBA" id="ARBA00018266"/>
    </source>
</evidence>
<dbReference type="GO" id="GO:0008270">
    <property type="term" value="F:zinc ion binding"/>
    <property type="evidence" value="ECO:0007669"/>
    <property type="project" value="UniProtKB-UniRule"/>
</dbReference>
<feature type="binding site" evidence="13">
    <location>
        <position position="99"/>
    </location>
    <ligand>
        <name>Zn(2+)</name>
        <dbReference type="ChEBI" id="CHEBI:29105"/>
        <note>catalytic</note>
    </ligand>
</feature>
<dbReference type="InterPro" id="IPR002125">
    <property type="entry name" value="CMP_dCMP_dom"/>
</dbReference>
<comment type="catalytic activity">
    <reaction evidence="10 14">
        <text>2'-deoxycytidine + H2O + H(+) = 2'-deoxyuridine + NH4(+)</text>
        <dbReference type="Rhea" id="RHEA:13433"/>
        <dbReference type="ChEBI" id="CHEBI:15377"/>
        <dbReference type="ChEBI" id="CHEBI:15378"/>
        <dbReference type="ChEBI" id="CHEBI:15698"/>
        <dbReference type="ChEBI" id="CHEBI:16450"/>
        <dbReference type="ChEBI" id="CHEBI:28938"/>
        <dbReference type="EC" id="3.5.4.5"/>
    </reaction>
</comment>
<dbReference type="NCBIfam" id="TIGR01354">
    <property type="entry name" value="cyt_deam_tetra"/>
    <property type="match status" value="1"/>
</dbReference>
<dbReference type="OrthoDB" id="9795347at2"/>
<comment type="cofactor">
    <cofactor evidence="1 13 14">
        <name>Zn(2+)</name>
        <dbReference type="ChEBI" id="CHEBI:29105"/>
    </cofactor>
</comment>
<dbReference type="InterPro" id="IPR050202">
    <property type="entry name" value="Cyt/Deoxycyt_deaminase"/>
</dbReference>
<evidence type="ECO:0000256" key="13">
    <source>
        <dbReference type="PIRSR" id="PIRSR606262-3"/>
    </source>
</evidence>
<dbReference type="AlphaFoldDB" id="B8ELW1"/>
<dbReference type="GO" id="GO:0042802">
    <property type="term" value="F:identical protein binding"/>
    <property type="evidence" value="ECO:0007669"/>
    <property type="project" value="UniProtKB-ARBA"/>
</dbReference>
<feature type="domain" description="CMP/dCMP-type deaminase" evidence="15">
    <location>
        <begin position="47"/>
        <end position="175"/>
    </location>
</feature>
<protein>
    <recommendedName>
        <fullName evidence="5 14">Cytidine deaminase</fullName>
        <ecNumber evidence="4 14">3.5.4.5</ecNumber>
    </recommendedName>
    <alternativeName>
        <fullName evidence="9 14">Cytidine aminohydrolase</fullName>
    </alternativeName>
</protein>
<evidence type="ECO:0000256" key="7">
    <source>
        <dbReference type="ARBA" id="ARBA00022801"/>
    </source>
</evidence>
<accession>B8ELW1</accession>
<keyword evidence="17" id="KW-1185">Reference proteome</keyword>
<dbReference type="InterPro" id="IPR016192">
    <property type="entry name" value="APOBEC/CMP_deaminase_Zn-bd"/>
</dbReference>
<dbReference type="PANTHER" id="PTHR11644">
    <property type="entry name" value="CYTIDINE DEAMINASE"/>
    <property type="match status" value="1"/>
</dbReference>
<keyword evidence="8 13" id="KW-0862">Zinc</keyword>
<keyword evidence="6 13" id="KW-0479">Metal-binding</keyword>
<dbReference type="GO" id="GO:0005829">
    <property type="term" value="C:cytosol"/>
    <property type="evidence" value="ECO:0007669"/>
    <property type="project" value="TreeGrafter"/>
</dbReference>
<dbReference type="Proteomes" id="UP000002257">
    <property type="component" value="Chromosome"/>
</dbReference>
<feature type="binding site" evidence="13">
    <location>
        <position position="132"/>
    </location>
    <ligand>
        <name>Zn(2+)</name>
        <dbReference type="ChEBI" id="CHEBI:29105"/>
        <note>catalytic</note>
    </ligand>
</feature>
<evidence type="ECO:0000256" key="2">
    <source>
        <dbReference type="ARBA" id="ARBA00003949"/>
    </source>
</evidence>
<comment type="function">
    <text evidence="2 14">This enzyme scavenges exogenous and endogenous cytidine and 2'-deoxycytidine for UMP synthesis.</text>
</comment>
<dbReference type="GO" id="GO:0004126">
    <property type="term" value="F:cytidine deaminase activity"/>
    <property type="evidence" value="ECO:0007669"/>
    <property type="project" value="UniProtKB-UniRule"/>
</dbReference>
<dbReference type="SUPFAM" id="SSF53927">
    <property type="entry name" value="Cytidine deaminase-like"/>
    <property type="match status" value="1"/>
</dbReference>
<proteinExistence type="inferred from homology"/>
<evidence type="ECO:0000256" key="12">
    <source>
        <dbReference type="PIRSR" id="PIRSR606262-1"/>
    </source>
</evidence>
<evidence type="ECO:0000313" key="16">
    <source>
        <dbReference type="EMBL" id="ACK50742.1"/>
    </source>
</evidence>
<feature type="active site" description="Proton donor" evidence="12">
    <location>
        <position position="101"/>
    </location>
</feature>
<evidence type="ECO:0000256" key="1">
    <source>
        <dbReference type="ARBA" id="ARBA00001947"/>
    </source>
</evidence>
<dbReference type="EMBL" id="CP001280">
    <property type="protein sequence ID" value="ACK50742.1"/>
    <property type="molecule type" value="Genomic_DNA"/>
</dbReference>
<keyword evidence="7 14" id="KW-0378">Hydrolase</keyword>
<evidence type="ECO:0000256" key="14">
    <source>
        <dbReference type="RuleBase" id="RU364006"/>
    </source>
</evidence>
<comment type="catalytic activity">
    <reaction evidence="11 14">
        <text>cytidine + H2O + H(+) = uridine + NH4(+)</text>
        <dbReference type="Rhea" id="RHEA:16069"/>
        <dbReference type="ChEBI" id="CHEBI:15377"/>
        <dbReference type="ChEBI" id="CHEBI:15378"/>
        <dbReference type="ChEBI" id="CHEBI:16704"/>
        <dbReference type="ChEBI" id="CHEBI:17562"/>
        <dbReference type="ChEBI" id="CHEBI:28938"/>
        <dbReference type="EC" id="3.5.4.5"/>
    </reaction>
</comment>
<dbReference type="HOGENOM" id="CLU_097262_0_1_5"/>
<dbReference type="InterPro" id="IPR016193">
    <property type="entry name" value="Cytidine_deaminase-like"/>
</dbReference>
<feature type="binding site" evidence="13">
    <location>
        <position position="135"/>
    </location>
    <ligand>
        <name>Zn(2+)</name>
        <dbReference type="ChEBI" id="CHEBI:29105"/>
        <note>catalytic</note>
    </ligand>
</feature>
<dbReference type="PANTHER" id="PTHR11644:SF2">
    <property type="entry name" value="CYTIDINE DEAMINASE"/>
    <property type="match status" value="1"/>
</dbReference>
<dbReference type="Gene3D" id="3.40.140.10">
    <property type="entry name" value="Cytidine Deaminase, domain 2"/>
    <property type="match status" value="1"/>
</dbReference>
<comment type="similarity">
    <text evidence="3 14">Belongs to the cytidine and deoxycytidylate deaminase family.</text>
</comment>
<reference evidence="16 17" key="1">
    <citation type="journal article" date="2010" name="J. Bacteriol.">
        <title>Complete genome sequence of the aerobic facultative methanotroph Methylocella silvestris BL2.</title>
        <authorList>
            <person name="Chen Y."/>
            <person name="Crombie A."/>
            <person name="Rahman M.T."/>
            <person name="Dedysh S.N."/>
            <person name="Liesack W."/>
            <person name="Stott M.B."/>
            <person name="Alam M."/>
            <person name="Theisen A.R."/>
            <person name="Murrell J.C."/>
            <person name="Dunfield P.F."/>
        </authorList>
    </citation>
    <scope>NUCLEOTIDE SEQUENCE [LARGE SCALE GENOMIC DNA]</scope>
    <source>
        <strain evidence="17">DSM 15510 / CIP 108128 / LMG 27833 / NCIMB 13906 / BL2</strain>
    </source>
</reference>
<organism evidence="16 17">
    <name type="scientific">Methylocella silvestris (strain DSM 15510 / CIP 108128 / LMG 27833 / NCIMB 13906 / BL2)</name>
    <dbReference type="NCBI Taxonomy" id="395965"/>
    <lineage>
        <taxon>Bacteria</taxon>
        <taxon>Pseudomonadati</taxon>
        <taxon>Pseudomonadota</taxon>
        <taxon>Alphaproteobacteria</taxon>
        <taxon>Hyphomicrobiales</taxon>
        <taxon>Beijerinckiaceae</taxon>
        <taxon>Methylocella</taxon>
    </lineage>
</organism>
<dbReference type="GO" id="GO:0072527">
    <property type="term" value="P:pyrimidine-containing compound metabolic process"/>
    <property type="evidence" value="ECO:0007669"/>
    <property type="project" value="UniProtKB-ARBA"/>
</dbReference>
<dbReference type="Pfam" id="PF00383">
    <property type="entry name" value="dCMP_cyt_deam_1"/>
    <property type="match status" value="1"/>
</dbReference>
<evidence type="ECO:0000256" key="10">
    <source>
        <dbReference type="ARBA" id="ARBA00049252"/>
    </source>
</evidence>
<dbReference type="NCBIfam" id="NF004064">
    <property type="entry name" value="PRK05578.1"/>
    <property type="match status" value="1"/>
</dbReference>
<dbReference type="CDD" id="cd01283">
    <property type="entry name" value="cytidine_deaminase"/>
    <property type="match status" value="1"/>
</dbReference>
<evidence type="ECO:0000259" key="15">
    <source>
        <dbReference type="PROSITE" id="PS51747"/>
    </source>
</evidence>
<dbReference type="KEGG" id="msl:Msil_1797"/>
<dbReference type="GO" id="GO:0055086">
    <property type="term" value="P:nucleobase-containing small molecule metabolic process"/>
    <property type="evidence" value="ECO:0007669"/>
    <property type="project" value="UniProtKB-ARBA"/>
</dbReference>
<gene>
    <name evidence="16" type="ordered locus">Msil_1797</name>
</gene>
<evidence type="ECO:0000313" key="17">
    <source>
        <dbReference type="Proteomes" id="UP000002257"/>
    </source>
</evidence>
<evidence type="ECO:0000256" key="8">
    <source>
        <dbReference type="ARBA" id="ARBA00022833"/>
    </source>
</evidence>
<dbReference type="InterPro" id="IPR006262">
    <property type="entry name" value="Cyt_deam_tetra"/>
</dbReference>
<evidence type="ECO:0000256" key="6">
    <source>
        <dbReference type="ARBA" id="ARBA00022723"/>
    </source>
</evidence>
<dbReference type="PROSITE" id="PS00903">
    <property type="entry name" value="CYT_DCMP_DEAMINASES_1"/>
    <property type="match status" value="1"/>
</dbReference>
<name>B8ELW1_METSB</name>
<evidence type="ECO:0000256" key="3">
    <source>
        <dbReference type="ARBA" id="ARBA00006576"/>
    </source>
</evidence>
<dbReference type="EC" id="3.5.4.5" evidence="4 14"/>
<dbReference type="eggNOG" id="COG0295">
    <property type="taxonomic scope" value="Bacteria"/>
</dbReference>
<dbReference type="STRING" id="395965.Msil_1797"/>
<dbReference type="PROSITE" id="PS51747">
    <property type="entry name" value="CYT_DCMP_DEAMINASES_2"/>
    <property type="match status" value="1"/>
</dbReference>
<evidence type="ECO:0000256" key="11">
    <source>
        <dbReference type="ARBA" id="ARBA00049558"/>
    </source>
</evidence>
<evidence type="ECO:0000256" key="4">
    <source>
        <dbReference type="ARBA" id="ARBA00012783"/>
    </source>
</evidence>
<evidence type="ECO:0000256" key="9">
    <source>
        <dbReference type="ARBA" id="ARBA00032005"/>
    </source>
</evidence>
<sequence>MAAPRSPAWNKAPFGNSYDAVARYSCSLPHFCDWIRRGTLQNFPRDPTLDELFEAASAARQNAYAPYSRFKVAASIRTPSGSIYCGVNVESASFPVGTCAEAGAIAAMALAGERVIAEILIVGDGDALVTPCGACRQRIFEFAGGGDPRVHVAGPGGVRTSFSLRLLLPHAFGPNLMPP</sequence>